<accession>A0AAN7M042</accession>
<comment type="caution">
    <text evidence="2">The sequence shown here is derived from an EMBL/GenBank/DDBJ whole genome shotgun (WGS) entry which is preliminary data.</text>
</comment>
<organism evidence="2 3">
    <name type="scientific">Trapa natans</name>
    <name type="common">Water chestnut</name>
    <dbReference type="NCBI Taxonomy" id="22666"/>
    <lineage>
        <taxon>Eukaryota</taxon>
        <taxon>Viridiplantae</taxon>
        <taxon>Streptophyta</taxon>
        <taxon>Embryophyta</taxon>
        <taxon>Tracheophyta</taxon>
        <taxon>Spermatophyta</taxon>
        <taxon>Magnoliopsida</taxon>
        <taxon>eudicotyledons</taxon>
        <taxon>Gunneridae</taxon>
        <taxon>Pentapetalae</taxon>
        <taxon>rosids</taxon>
        <taxon>malvids</taxon>
        <taxon>Myrtales</taxon>
        <taxon>Lythraceae</taxon>
        <taxon>Trapa</taxon>
    </lineage>
</organism>
<feature type="region of interest" description="Disordered" evidence="1">
    <location>
        <begin position="143"/>
        <end position="164"/>
    </location>
</feature>
<dbReference type="Proteomes" id="UP001346149">
    <property type="component" value="Unassembled WGS sequence"/>
</dbReference>
<evidence type="ECO:0008006" key="4">
    <source>
        <dbReference type="Google" id="ProtNLM"/>
    </source>
</evidence>
<protein>
    <recommendedName>
        <fullName evidence="4">PUB domain-containing protein</fullName>
    </recommendedName>
</protein>
<evidence type="ECO:0000256" key="1">
    <source>
        <dbReference type="SAM" id="MobiDB-lite"/>
    </source>
</evidence>
<evidence type="ECO:0000313" key="2">
    <source>
        <dbReference type="EMBL" id="KAK4794654.1"/>
    </source>
</evidence>
<reference evidence="2 3" key="1">
    <citation type="journal article" date="2023" name="Hortic Res">
        <title>Pangenome of water caltrop reveals structural variations and asymmetric subgenome divergence after allopolyploidization.</title>
        <authorList>
            <person name="Zhang X."/>
            <person name="Chen Y."/>
            <person name="Wang L."/>
            <person name="Yuan Y."/>
            <person name="Fang M."/>
            <person name="Shi L."/>
            <person name="Lu R."/>
            <person name="Comes H.P."/>
            <person name="Ma Y."/>
            <person name="Chen Y."/>
            <person name="Huang G."/>
            <person name="Zhou Y."/>
            <person name="Zheng Z."/>
            <person name="Qiu Y."/>
        </authorList>
    </citation>
    <scope>NUCLEOTIDE SEQUENCE [LARGE SCALE GENOMIC DNA]</scope>
    <source>
        <strain evidence="2">F231</strain>
    </source>
</reference>
<dbReference type="SUPFAM" id="SSF143503">
    <property type="entry name" value="PUG domain-like"/>
    <property type="match status" value="1"/>
</dbReference>
<dbReference type="EMBL" id="JAXQNO010000007">
    <property type="protein sequence ID" value="KAK4794654.1"/>
    <property type="molecule type" value="Genomic_DNA"/>
</dbReference>
<dbReference type="AlphaFoldDB" id="A0AAN7M042"/>
<evidence type="ECO:0000313" key="3">
    <source>
        <dbReference type="Proteomes" id="UP001346149"/>
    </source>
</evidence>
<dbReference type="InterPro" id="IPR036339">
    <property type="entry name" value="PUB-like_dom_sf"/>
</dbReference>
<name>A0AAN7M042_TRANT</name>
<feature type="compositionally biased region" description="Basic and acidic residues" evidence="1">
    <location>
        <begin position="146"/>
        <end position="164"/>
    </location>
</feature>
<proteinExistence type="predicted"/>
<dbReference type="Gene3D" id="1.20.58.2190">
    <property type="match status" value="1"/>
</dbReference>
<keyword evidence="3" id="KW-1185">Reference proteome</keyword>
<sequence length="164" mass="18311">MEGEPENAMFPRIRMGNPEIQGAVREVRRGFELLEFVGFGLREEGANVGSDGSSMRGMSGFEIANENVELQKIDRLCRHHEGSMARQLEYFLASLQPRTRHGGTKRKTSCSIELAPRDLLGPSKGPRSTLVLIWTRVHARKHRSAKSHDLDTSAGLLEEKQTLG</sequence>
<gene>
    <name evidence="2" type="ORF">SAY86_012648</name>
</gene>